<name>A0A059F250_9MICR</name>
<evidence type="ECO:0000313" key="2">
    <source>
        <dbReference type="EMBL" id="KCZ81275.1"/>
    </source>
</evidence>
<evidence type="ECO:0000256" key="1">
    <source>
        <dbReference type="SAM" id="Phobius"/>
    </source>
</evidence>
<dbReference type="VEuPathDB" id="MicrosporidiaDB:H312_01271"/>
<feature type="transmembrane region" description="Helical" evidence="1">
    <location>
        <begin position="20"/>
        <end position="43"/>
    </location>
</feature>
<dbReference type="HOGENOM" id="CLU_3207490_0_0_1"/>
<keyword evidence="1" id="KW-1133">Transmembrane helix</keyword>
<dbReference type="AlphaFoldDB" id="A0A059F250"/>
<sequence length="45" mass="5189">MPTKILPTNNSRKMAMHMTLFVVDILLLIRIQVCILSTLKAFIMK</sequence>
<proteinExistence type="predicted"/>
<organism evidence="2 3">
    <name type="scientific">Anncaliia algerae PRA339</name>
    <dbReference type="NCBI Taxonomy" id="1288291"/>
    <lineage>
        <taxon>Eukaryota</taxon>
        <taxon>Fungi</taxon>
        <taxon>Fungi incertae sedis</taxon>
        <taxon>Microsporidia</taxon>
        <taxon>Tubulinosematoidea</taxon>
        <taxon>Tubulinosematidae</taxon>
        <taxon>Anncaliia</taxon>
    </lineage>
</organism>
<dbReference type="Proteomes" id="UP000030655">
    <property type="component" value="Unassembled WGS sequence"/>
</dbReference>
<reference evidence="3" key="1">
    <citation type="submission" date="2013-02" db="EMBL/GenBank/DDBJ databases">
        <authorList>
            <consortium name="The Broad Institute Genome Sequencing Platform"/>
            <person name="Cuomo C."/>
            <person name="Becnel J."/>
            <person name="Sanscrainte N."/>
            <person name="Walker B."/>
            <person name="Young S.K."/>
            <person name="Zeng Q."/>
            <person name="Gargeya S."/>
            <person name="Fitzgerald M."/>
            <person name="Haas B."/>
            <person name="Abouelleil A."/>
            <person name="Alvarado L."/>
            <person name="Arachchi H.M."/>
            <person name="Berlin A.M."/>
            <person name="Chapman S.B."/>
            <person name="Dewar J."/>
            <person name="Goldberg J."/>
            <person name="Griggs A."/>
            <person name="Gujja S."/>
            <person name="Hansen M."/>
            <person name="Howarth C."/>
            <person name="Imamovic A."/>
            <person name="Larimer J."/>
            <person name="McCowan C."/>
            <person name="Murphy C."/>
            <person name="Neiman D."/>
            <person name="Pearson M."/>
            <person name="Priest M."/>
            <person name="Roberts A."/>
            <person name="Saif S."/>
            <person name="Shea T."/>
            <person name="Sisk P."/>
            <person name="Sykes S."/>
            <person name="Wortman J."/>
            <person name="Nusbaum C."/>
            <person name="Birren B."/>
        </authorList>
    </citation>
    <scope>NUCLEOTIDE SEQUENCE [LARGE SCALE GENOMIC DNA]</scope>
    <source>
        <strain evidence="3">PRA339</strain>
    </source>
</reference>
<dbReference type="OrthoDB" id="10367369at2759"/>
<accession>A0A059F250</accession>
<gene>
    <name evidence="2" type="ORF">H312_01271</name>
</gene>
<protein>
    <submittedName>
        <fullName evidence="2">Uncharacterized protein</fullName>
    </submittedName>
</protein>
<evidence type="ECO:0000313" key="3">
    <source>
        <dbReference type="Proteomes" id="UP000030655"/>
    </source>
</evidence>
<keyword evidence="3" id="KW-1185">Reference proteome</keyword>
<reference evidence="2 3" key="2">
    <citation type="submission" date="2014-03" db="EMBL/GenBank/DDBJ databases">
        <title>The Genome Sequence of Anncaliia algerae insect isolate PRA339.</title>
        <authorList>
            <consortium name="The Broad Institute Genome Sequencing Platform"/>
            <consortium name="The Broad Institute Genome Sequencing Center for Infectious Disease"/>
            <person name="Cuomo C."/>
            <person name="Becnel J."/>
            <person name="Sanscrainte N."/>
            <person name="Walker B."/>
            <person name="Young S.K."/>
            <person name="Zeng Q."/>
            <person name="Gargeya S."/>
            <person name="Fitzgerald M."/>
            <person name="Haas B."/>
            <person name="Abouelleil A."/>
            <person name="Alvarado L."/>
            <person name="Arachchi H.M."/>
            <person name="Berlin A.M."/>
            <person name="Chapman S.B."/>
            <person name="Dewar J."/>
            <person name="Goldberg J."/>
            <person name="Griggs A."/>
            <person name="Gujja S."/>
            <person name="Hansen M."/>
            <person name="Howarth C."/>
            <person name="Imamovic A."/>
            <person name="Larimer J."/>
            <person name="McCowan C."/>
            <person name="Murphy C."/>
            <person name="Neiman D."/>
            <person name="Pearson M."/>
            <person name="Priest M."/>
            <person name="Roberts A."/>
            <person name="Saif S."/>
            <person name="Shea T."/>
            <person name="Sisk P."/>
            <person name="Sykes S."/>
            <person name="Wortman J."/>
            <person name="Nusbaum C."/>
            <person name="Birren B."/>
        </authorList>
    </citation>
    <scope>NUCLEOTIDE SEQUENCE [LARGE SCALE GENOMIC DNA]</scope>
    <source>
        <strain evidence="2 3">PRA339</strain>
    </source>
</reference>
<keyword evidence="1" id="KW-0472">Membrane</keyword>
<keyword evidence="1" id="KW-0812">Transmembrane</keyword>
<dbReference type="EMBL" id="KK365145">
    <property type="protein sequence ID" value="KCZ81275.1"/>
    <property type="molecule type" value="Genomic_DNA"/>
</dbReference>